<dbReference type="PANTHER" id="PTHR24305">
    <property type="entry name" value="CYTOCHROME P450"/>
    <property type="match status" value="1"/>
</dbReference>
<dbReference type="CDD" id="cd11069">
    <property type="entry name" value="CYP_FUM15-like"/>
    <property type="match status" value="1"/>
</dbReference>
<dbReference type="InterPro" id="IPR001128">
    <property type="entry name" value="Cyt_P450"/>
</dbReference>
<dbReference type="PANTHER" id="PTHR24305:SF166">
    <property type="entry name" value="CYTOCHROME P450 12A4, MITOCHONDRIAL-RELATED"/>
    <property type="match status" value="1"/>
</dbReference>
<dbReference type="EMBL" id="ML179234">
    <property type="protein sequence ID" value="THU94004.1"/>
    <property type="molecule type" value="Genomic_DNA"/>
</dbReference>
<sequence length="587" mass="66279">MDSTSQYLDRALVHFASTSPALRAGLLIILTWILLDITRKLFRKSPYAHLPGPPRKSQLGYLPELHSEESLFDFHYPMTEKYGHVSRLRGGFYGLQRDALYVTDPLALNSILIRNQQNFPESIEFSGLFGVIHHGNSLASVWGEHHKKQRKMMNPVFTAAFVSKLTPMFYKIAYQSRDTLAKAVQNSSDGIVDVLDHLTRTALELISQGGLGHSFNSFDRNSKEFTEFHEALKTVLPMSGRIFFVLPYLESWRKIRPDWLRKFFSSAVYYLPWPSMRKFKWGCDTMHPVCKKLFIEKKQMLREGTIDHSAMGGRDLATLLMRANSQAEEEDRMSDEDVVANMSSIVLGGQETTSGALTRLLCLIVNDLDLQQRLRDEINEAVKKNGEDLPYSELNALPLLDGVCREALRLFSPVTFVWRDTTEDCVVPLQFPIQGPDGSEVKELLITKGTPVYIGLSASNRSRAIWGPDVGEMKPERWMGKGLLESTGNGVKMPGIFSNIMTFLGGGRACPGMKFALLEIKLVLSILIPHFVFRSVPEEIDWRMGITVVPYVKGKEIKGPSAPMKIQLVILYHFEAMFSHGSQDPLN</sequence>
<comment type="pathway">
    <text evidence="3">Secondary metabolite biosynthesis; terpenoid biosynthesis.</text>
</comment>
<reference evidence="15 16" key="1">
    <citation type="journal article" date="2019" name="Nat. Ecol. Evol.">
        <title>Megaphylogeny resolves global patterns of mushroom evolution.</title>
        <authorList>
            <person name="Varga T."/>
            <person name="Krizsan K."/>
            <person name="Foldi C."/>
            <person name="Dima B."/>
            <person name="Sanchez-Garcia M."/>
            <person name="Sanchez-Ramirez S."/>
            <person name="Szollosi G.J."/>
            <person name="Szarkandi J.G."/>
            <person name="Papp V."/>
            <person name="Albert L."/>
            <person name="Andreopoulos W."/>
            <person name="Angelini C."/>
            <person name="Antonin V."/>
            <person name="Barry K.W."/>
            <person name="Bougher N.L."/>
            <person name="Buchanan P."/>
            <person name="Buyck B."/>
            <person name="Bense V."/>
            <person name="Catcheside P."/>
            <person name="Chovatia M."/>
            <person name="Cooper J."/>
            <person name="Damon W."/>
            <person name="Desjardin D."/>
            <person name="Finy P."/>
            <person name="Geml J."/>
            <person name="Haridas S."/>
            <person name="Hughes K."/>
            <person name="Justo A."/>
            <person name="Karasinski D."/>
            <person name="Kautmanova I."/>
            <person name="Kiss B."/>
            <person name="Kocsube S."/>
            <person name="Kotiranta H."/>
            <person name="LaButti K.M."/>
            <person name="Lechner B.E."/>
            <person name="Liimatainen K."/>
            <person name="Lipzen A."/>
            <person name="Lukacs Z."/>
            <person name="Mihaltcheva S."/>
            <person name="Morgado L.N."/>
            <person name="Niskanen T."/>
            <person name="Noordeloos M.E."/>
            <person name="Ohm R.A."/>
            <person name="Ortiz-Santana B."/>
            <person name="Ovrebo C."/>
            <person name="Racz N."/>
            <person name="Riley R."/>
            <person name="Savchenko A."/>
            <person name="Shiryaev A."/>
            <person name="Soop K."/>
            <person name="Spirin V."/>
            <person name="Szebenyi C."/>
            <person name="Tomsovsky M."/>
            <person name="Tulloss R.E."/>
            <person name="Uehling J."/>
            <person name="Grigoriev I.V."/>
            <person name="Vagvolgyi C."/>
            <person name="Papp T."/>
            <person name="Martin F.M."/>
            <person name="Miettinen O."/>
            <person name="Hibbett D.S."/>
            <person name="Nagy L.G."/>
        </authorList>
    </citation>
    <scope>NUCLEOTIDE SEQUENCE [LARGE SCALE GENOMIC DNA]</scope>
    <source>
        <strain evidence="15 16">CBS 962.96</strain>
    </source>
</reference>
<accession>A0A4S8LWJ1</accession>
<dbReference type="Pfam" id="PF00067">
    <property type="entry name" value="p450"/>
    <property type="match status" value="1"/>
</dbReference>
<keyword evidence="10 13" id="KW-0408">Iron</keyword>
<dbReference type="GO" id="GO:0016020">
    <property type="term" value="C:membrane"/>
    <property type="evidence" value="ECO:0007669"/>
    <property type="project" value="UniProtKB-SubCell"/>
</dbReference>
<evidence type="ECO:0000256" key="6">
    <source>
        <dbReference type="ARBA" id="ARBA00022692"/>
    </source>
</evidence>
<evidence type="ECO:0000256" key="9">
    <source>
        <dbReference type="ARBA" id="ARBA00023002"/>
    </source>
</evidence>
<evidence type="ECO:0000256" key="5">
    <source>
        <dbReference type="ARBA" id="ARBA00022617"/>
    </source>
</evidence>
<keyword evidence="5 13" id="KW-0349">Heme</keyword>
<evidence type="ECO:0000256" key="4">
    <source>
        <dbReference type="ARBA" id="ARBA00010617"/>
    </source>
</evidence>
<gene>
    <name evidence="15" type="ORF">K435DRAFT_860996</name>
</gene>
<keyword evidence="8 14" id="KW-1133">Transmembrane helix</keyword>
<evidence type="ECO:0000256" key="8">
    <source>
        <dbReference type="ARBA" id="ARBA00022989"/>
    </source>
</evidence>
<evidence type="ECO:0000256" key="14">
    <source>
        <dbReference type="SAM" id="Phobius"/>
    </source>
</evidence>
<evidence type="ECO:0000256" key="7">
    <source>
        <dbReference type="ARBA" id="ARBA00022723"/>
    </source>
</evidence>
<evidence type="ECO:0000256" key="13">
    <source>
        <dbReference type="PIRSR" id="PIRSR602403-1"/>
    </source>
</evidence>
<evidence type="ECO:0000256" key="10">
    <source>
        <dbReference type="ARBA" id="ARBA00023004"/>
    </source>
</evidence>
<evidence type="ECO:0000256" key="11">
    <source>
        <dbReference type="ARBA" id="ARBA00023033"/>
    </source>
</evidence>
<keyword evidence="7 13" id="KW-0479">Metal-binding</keyword>
<dbReference type="GO" id="GO:0016705">
    <property type="term" value="F:oxidoreductase activity, acting on paired donors, with incorporation or reduction of molecular oxygen"/>
    <property type="evidence" value="ECO:0007669"/>
    <property type="project" value="InterPro"/>
</dbReference>
<proteinExistence type="inferred from homology"/>
<dbReference type="GO" id="GO:0020037">
    <property type="term" value="F:heme binding"/>
    <property type="evidence" value="ECO:0007669"/>
    <property type="project" value="InterPro"/>
</dbReference>
<dbReference type="GO" id="GO:0004497">
    <property type="term" value="F:monooxygenase activity"/>
    <property type="evidence" value="ECO:0007669"/>
    <property type="project" value="UniProtKB-KW"/>
</dbReference>
<name>A0A4S8LWJ1_DENBC</name>
<keyword evidence="6 14" id="KW-0812">Transmembrane</keyword>
<feature type="transmembrane region" description="Helical" evidence="14">
    <location>
        <begin position="12"/>
        <end position="35"/>
    </location>
</feature>
<dbReference type="PRINTS" id="PR00385">
    <property type="entry name" value="P450"/>
</dbReference>
<evidence type="ECO:0000256" key="3">
    <source>
        <dbReference type="ARBA" id="ARBA00004721"/>
    </source>
</evidence>
<dbReference type="GO" id="GO:0005506">
    <property type="term" value="F:iron ion binding"/>
    <property type="evidence" value="ECO:0007669"/>
    <property type="project" value="InterPro"/>
</dbReference>
<dbReference type="Proteomes" id="UP000297245">
    <property type="component" value="Unassembled WGS sequence"/>
</dbReference>
<dbReference type="InterPro" id="IPR036396">
    <property type="entry name" value="Cyt_P450_sf"/>
</dbReference>
<dbReference type="SUPFAM" id="SSF48264">
    <property type="entry name" value="Cytochrome P450"/>
    <property type="match status" value="1"/>
</dbReference>
<evidence type="ECO:0000256" key="2">
    <source>
        <dbReference type="ARBA" id="ARBA00004370"/>
    </source>
</evidence>
<evidence type="ECO:0000313" key="15">
    <source>
        <dbReference type="EMBL" id="THU94004.1"/>
    </source>
</evidence>
<dbReference type="InterPro" id="IPR002403">
    <property type="entry name" value="Cyt_P450_E_grp-IV"/>
</dbReference>
<keyword evidence="16" id="KW-1185">Reference proteome</keyword>
<keyword evidence="9" id="KW-0560">Oxidoreductase</keyword>
<comment type="cofactor">
    <cofactor evidence="1 13">
        <name>heme</name>
        <dbReference type="ChEBI" id="CHEBI:30413"/>
    </cofactor>
</comment>
<keyword evidence="11" id="KW-0503">Monooxygenase</keyword>
<keyword evidence="12 14" id="KW-0472">Membrane</keyword>
<dbReference type="AlphaFoldDB" id="A0A4S8LWJ1"/>
<dbReference type="Gene3D" id="1.10.630.10">
    <property type="entry name" value="Cytochrome P450"/>
    <property type="match status" value="1"/>
</dbReference>
<dbReference type="PRINTS" id="PR00465">
    <property type="entry name" value="EP450IV"/>
</dbReference>
<dbReference type="OrthoDB" id="1470350at2759"/>
<evidence type="ECO:0000256" key="12">
    <source>
        <dbReference type="ARBA" id="ARBA00023136"/>
    </source>
</evidence>
<evidence type="ECO:0000313" key="16">
    <source>
        <dbReference type="Proteomes" id="UP000297245"/>
    </source>
</evidence>
<evidence type="ECO:0000256" key="1">
    <source>
        <dbReference type="ARBA" id="ARBA00001971"/>
    </source>
</evidence>
<comment type="subcellular location">
    <subcellularLocation>
        <location evidence="2">Membrane</location>
    </subcellularLocation>
</comment>
<comment type="similarity">
    <text evidence="4">Belongs to the cytochrome P450 family.</text>
</comment>
<dbReference type="InterPro" id="IPR050121">
    <property type="entry name" value="Cytochrome_P450_monoxygenase"/>
</dbReference>
<protein>
    <submittedName>
        <fullName evidence="15">Cytochrome P450</fullName>
    </submittedName>
</protein>
<organism evidence="15 16">
    <name type="scientific">Dendrothele bispora (strain CBS 962.96)</name>
    <dbReference type="NCBI Taxonomy" id="1314807"/>
    <lineage>
        <taxon>Eukaryota</taxon>
        <taxon>Fungi</taxon>
        <taxon>Dikarya</taxon>
        <taxon>Basidiomycota</taxon>
        <taxon>Agaricomycotina</taxon>
        <taxon>Agaricomycetes</taxon>
        <taxon>Agaricomycetidae</taxon>
        <taxon>Agaricales</taxon>
        <taxon>Agaricales incertae sedis</taxon>
        <taxon>Dendrothele</taxon>
    </lineage>
</organism>
<feature type="binding site" description="axial binding residue" evidence="13">
    <location>
        <position position="510"/>
    </location>
    <ligand>
        <name>heme</name>
        <dbReference type="ChEBI" id="CHEBI:30413"/>
    </ligand>
    <ligandPart>
        <name>Fe</name>
        <dbReference type="ChEBI" id="CHEBI:18248"/>
    </ligandPart>
</feature>